<evidence type="ECO:0000256" key="1">
    <source>
        <dbReference type="SAM" id="MobiDB-lite"/>
    </source>
</evidence>
<evidence type="ECO:0000313" key="2">
    <source>
        <dbReference type="EMBL" id="MBM7053132.1"/>
    </source>
</evidence>
<protein>
    <submittedName>
        <fullName evidence="2">Asp23/Gls24 family envelope stress response protein</fullName>
    </submittedName>
</protein>
<sequence>MTADTSRDRVAGAAAEAARGVPGVAFLRPGVADLLRTRITDRTQRRAPLTGNRTPGVRVGRDEGGGWRLDIRLVLRRGHRALDVTRAVRTAVLAALPEEPAVSVRITVTGVV</sequence>
<gene>
    <name evidence="2" type="ORF">JS521_04435</name>
</gene>
<feature type="region of interest" description="Disordered" evidence="1">
    <location>
        <begin position="42"/>
        <end position="61"/>
    </location>
</feature>
<proteinExistence type="predicted"/>
<dbReference type="EMBL" id="JAFEUF010000012">
    <property type="protein sequence ID" value="MBM7053132.1"/>
    <property type="molecule type" value="Genomic_DNA"/>
</dbReference>
<accession>A0ABS2HR42</accession>
<dbReference type="RefSeq" id="WP_205081392.1">
    <property type="nucleotide sequence ID" value="NZ_JAFEUF010000012.1"/>
</dbReference>
<keyword evidence="3" id="KW-1185">Reference proteome</keyword>
<name>A0ABS2HR42_9ACTN</name>
<organism evidence="2 3">
    <name type="scientific">Streptomyces durocortorensis</name>
    <dbReference type="NCBI Taxonomy" id="2811104"/>
    <lineage>
        <taxon>Bacteria</taxon>
        <taxon>Bacillati</taxon>
        <taxon>Actinomycetota</taxon>
        <taxon>Actinomycetes</taxon>
        <taxon>Kitasatosporales</taxon>
        <taxon>Streptomycetaceae</taxon>
        <taxon>Streptomyces</taxon>
    </lineage>
</organism>
<evidence type="ECO:0000313" key="3">
    <source>
        <dbReference type="Proteomes" id="UP000712045"/>
    </source>
</evidence>
<dbReference type="Proteomes" id="UP000712045">
    <property type="component" value="Unassembled WGS sequence"/>
</dbReference>
<reference evidence="2 3" key="1">
    <citation type="submission" date="2021-02" db="EMBL/GenBank/DDBJ databases">
        <title>Genome Streptomyces sp. RHZ10.</title>
        <authorList>
            <person name="Besaury L."/>
        </authorList>
    </citation>
    <scope>NUCLEOTIDE SEQUENCE [LARGE SCALE GENOMIC DNA]</scope>
    <source>
        <strain evidence="2 3">RHZ10</strain>
    </source>
</reference>
<comment type="caution">
    <text evidence="2">The sequence shown here is derived from an EMBL/GenBank/DDBJ whole genome shotgun (WGS) entry which is preliminary data.</text>
</comment>